<gene>
    <name evidence="3" type="ORF">HNQ64_000645</name>
</gene>
<reference evidence="3 4" key="1">
    <citation type="submission" date="2020-08" db="EMBL/GenBank/DDBJ databases">
        <title>Genomic Encyclopedia of Type Strains, Phase IV (KMG-IV): sequencing the most valuable type-strain genomes for metagenomic binning, comparative biology and taxonomic classification.</title>
        <authorList>
            <person name="Goeker M."/>
        </authorList>
    </citation>
    <scope>NUCLEOTIDE SEQUENCE [LARGE SCALE GENOMIC DNA]</scope>
    <source>
        <strain evidence="3 4">DSM 12251</strain>
    </source>
</reference>
<dbReference type="InterPro" id="IPR036188">
    <property type="entry name" value="FAD/NAD-bd_sf"/>
</dbReference>
<keyword evidence="2" id="KW-0503">Monooxygenase</keyword>
<accession>A0A7W8DNY3</accession>
<dbReference type="AlphaFoldDB" id="A0A7W8DNY3"/>
<dbReference type="Pfam" id="PF04820">
    <property type="entry name" value="Trp_halogenase"/>
    <property type="match status" value="1"/>
</dbReference>
<dbReference type="InterPro" id="IPR050816">
    <property type="entry name" value="Flavin-dep_Halogenase_NPB"/>
</dbReference>
<proteinExistence type="predicted"/>
<evidence type="ECO:0000256" key="2">
    <source>
        <dbReference type="ARBA" id="ARBA00023033"/>
    </source>
</evidence>
<dbReference type="Gene3D" id="3.50.50.60">
    <property type="entry name" value="FAD/NAD(P)-binding domain"/>
    <property type="match status" value="1"/>
</dbReference>
<keyword evidence="1" id="KW-0560">Oxidoreductase</keyword>
<evidence type="ECO:0000313" key="4">
    <source>
        <dbReference type="Proteomes" id="UP000534294"/>
    </source>
</evidence>
<sequence length="532" mass="60147">MNDPQLSAMPKTDYDVIIMGGAFSGASAALLLKRDHPELRVLVVERRVEFDRKVGESTSEVGGCFLTRVLHLGSYLSAHHYQKHGLRMWFCKSPQDSVEDCTELGPKFQSRLPTFQLDRSLLDEHVLQLAQEAGADLLRPATLREVNLAEDESPHTVTVASMSPEGNKETRTYSTRWVIDASGKAAVLSKKLGLHRPLGDEHATSSLWCRYRNVNTLDSHKSRSMHPQLMMRAKASRASATNHLMGRGWWVWLIPLSNGDYSVGIVWDRSVFTLPEGPSLQARLHAHILQHPIGRLMFKNAEPIEGDTFYYKGLPYHTEQMAGNRWAMVGDAAGFIDPLYSQGLDYCGHTVYAVTQMIGKEAMGQDITETLNYLKGAYKRSYRLWFESLYMGKYEYMGDAELVRISFIMDLGTYFVGPVRLVYDNPDYEFGRLPYDGPAGTFFAKFMALYNRRLNAMAKKRLAKGTYGLWNTGMDLTLGQSYTPDFSALRFLRWGIRLWLMAELRTIFGKAPKTMPAMAEMPMEKAPMPSVA</sequence>
<organism evidence="3 4">
    <name type="scientific">Prosthecobacter dejongeii</name>
    <dbReference type="NCBI Taxonomy" id="48465"/>
    <lineage>
        <taxon>Bacteria</taxon>
        <taxon>Pseudomonadati</taxon>
        <taxon>Verrucomicrobiota</taxon>
        <taxon>Verrucomicrobiia</taxon>
        <taxon>Verrucomicrobiales</taxon>
        <taxon>Verrucomicrobiaceae</taxon>
        <taxon>Prosthecobacter</taxon>
    </lineage>
</organism>
<evidence type="ECO:0000256" key="1">
    <source>
        <dbReference type="ARBA" id="ARBA00023002"/>
    </source>
</evidence>
<name>A0A7W8DNY3_9BACT</name>
<dbReference type="GO" id="GO:0004497">
    <property type="term" value="F:monooxygenase activity"/>
    <property type="evidence" value="ECO:0007669"/>
    <property type="project" value="UniProtKB-KW"/>
</dbReference>
<protein>
    <submittedName>
        <fullName evidence="3">Flavin-dependent dehydrogenase</fullName>
    </submittedName>
</protein>
<dbReference type="PANTHER" id="PTHR43747">
    <property type="entry name" value="FAD-BINDING PROTEIN"/>
    <property type="match status" value="1"/>
</dbReference>
<dbReference type="SUPFAM" id="SSF51905">
    <property type="entry name" value="FAD/NAD(P)-binding domain"/>
    <property type="match status" value="1"/>
</dbReference>
<dbReference type="PANTHER" id="PTHR43747:SF5">
    <property type="entry name" value="FAD-BINDING DOMAIN-CONTAINING PROTEIN"/>
    <property type="match status" value="1"/>
</dbReference>
<evidence type="ECO:0000313" key="3">
    <source>
        <dbReference type="EMBL" id="MBB5036411.1"/>
    </source>
</evidence>
<dbReference type="EMBL" id="JACHIF010000001">
    <property type="protein sequence ID" value="MBB5036411.1"/>
    <property type="molecule type" value="Genomic_DNA"/>
</dbReference>
<dbReference type="Proteomes" id="UP000534294">
    <property type="component" value="Unassembled WGS sequence"/>
</dbReference>
<comment type="caution">
    <text evidence="3">The sequence shown here is derived from an EMBL/GenBank/DDBJ whole genome shotgun (WGS) entry which is preliminary data.</text>
</comment>
<dbReference type="InterPro" id="IPR006905">
    <property type="entry name" value="Flavin_halogenase"/>
</dbReference>
<dbReference type="RefSeq" id="WP_184205271.1">
    <property type="nucleotide sequence ID" value="NZ_JACHIF010000001.1"/>
</dbReference>
<keyword evidence="4" id="KW-1185">Reference proteome</keyword>